<evidence type="ECO:0000313" key="4">
    <source>
        <dbReference type="EMBL" id="KAL3804875.1"/>
    </source>
</evidence>
<accession>A0ABD3QX75</accession>
<organism evidence="4 5">
    <name type="scientific">Cyclotella cryptica</name>
    <dbReference type="NCBI Taxonomy" id="29204"/>
    <lineage>
        <taxon>Eukaryota</taxon>
        <taxon>Sar</taxon>
        <taxon>Stramenopiles</taxon>
        <taxon>Ochrophyta</taxon>
        <taxon>Bacillariophyta</taxon>
        <taxon>Coscinodiscophyceae</taxon>
        <taxon>Thalassiosirophycidae</taxon>
        <taxon>Stephanodiscales</taxon>
        <taxon>Stephanodiscaceae</taxon>
        <taxon>Cyclotella</taxon>
    </lineage>
</organism>
<keyword evidence="2" id="KW-0472">Membrane</keyword>
<keyword evidence="2" id="KW-1133">Transmembrane helix</keyword>
<keyword evidence="2" id="KW-0812">Transmembrane</keyword>
<protein>
    <recommendedName>
        <fullName evidence="3">EF-hand domain-containing protein</fullName>
    </recommendedName>
</protein>
<feature type="region of interest" description="Disordered" evidence="1">
    <location>
        <begin position="1"/>
        <end position="25"/>
    </location>
</feature>
<proteinExistence type="predicted"/>
<evidence type="ECO:0000259" key="3">
    <source>
        <dbReference type="PROSITE" id="PS50222"/>
    </source>
</evidence>
<feature type="domain" description="EF-hand" evidence="3">
    <location>
        <begin position="51"/>
        <end position="86"/>
    </location>
</feature>
<reference evidence="4 5" key="1">
    <citation type="journal article" date="2020" name="G3 (Bethesda)">
        <title>Improved Reference Genome for Cyclotella cryptica CCMP332, a Model for Cell Wall Morphogenesis, Salinity Adaptation, and Lipid Production in Diatoms (Bacillariophyta).</title>
        <authorList>
            <person name="Roberts W.R."/>
            <person name="Downey K.M."/>
            <person name="Ruck E.C."/>
            <person name="Traller J.C."/>
            <person name="Alverson A.J."/>
        </authorList>
    </citation>
    <scope>NUCLEOTIDE SEQUENCE [LARGE SCALE GENOMIC DNA]</scope>
    <source>
        <strain evidence="4 5">CCMP332</strain>
    </source>
</reference>
<feature type="transmembrane region" description="Helical" evidence="2">
    <location>
        <begin position="97"/>
        <end position="121"/>
    </location>
</feature>
<evidence type="ECO:0000256" key="1">
    <source>
        <dbReference type="SAM" id="MobiDB-lite"/>
    </source>
</evidence>
<dbReference type="InterPro" id="IPR002048">
    <property type="entry name" value="EF_hand_dom"/>
</dbReference>
<comment type="caution">
    <text evidence="4">The sequence shown here is derived from an EMBL/GenBank/DDBJ whole genome shotgun (WGS) entry which is preliminary data.</text>
</comment>
<name>A0ABD3QX75_9STRA</name>
<dbReference type="AlphaFoldDB" id="A0ABD3QX75"/>
<evidence type="ECO:0000313" key="5">
    <source>
        <dbReference type="Proteomes" id="UP001516023"/>
    </source>
</evidence>
<keyword evidence="5" id="KW-1185">Reference proteome</keyword>
<sequence>MSFTTKDEQPQPAPPRRRTTTRQRETIRSKFGKSVVVSTQAHKAYDLDGDGELDAIEQIMMKYDVDGDGVFSNAEIYQIIQEQLTAERKAGRMKRAVIGLSCFVFLLALSNLGTSFAAMFLSKELAADTDESVMRLQSNGHLASVQTTGETYDITPLTQEEYMARRLLVLAEIEADPHSHSHRRLKKVKNKLCGDDSLDCDGDIQFDNGRIKERDFTVIETKCKQQRNVKIRRAREFDKKADAICSSGTSVVVKTKKKKKDLTNIVVEKGKTKVTRDRDREVIIVAPDKRKMTVDCVGEDCYVSGDILLGRYGDSCDRNRDECEAHLICEASSAQGRSSQYGTCIYPRFAKIIDGGVCDLSYGEEACESGYYCYSDKGQGTQRGVRGGGSDIILQGSSGTIAVDDSNNARLATRLAGVGMCRPRVGVGSSCASLFACIDGYRCIGAGGMEVGGGPAGGGVVSGPSGVVTWGAEVDSGICM</sequence>
<dbReference type="Proteomes" id="UP001516023">
    <property type="component" value="Unassembled WGS sequence"/>
</dbReference>
<evidence type="ECO:0000256" key="2">
    <source>
        <dbReference type="SAM" id="Phobius"/>
    </source>
</evidence>
<dbReference type="EMBL" id="JABMIG020000005">
    <property type="protein sequence ID" value="KAL3804875.1"/>
    <property type="molecule type" value="Genomic_DNA"/>
</dbReference>
<dbReference type="PROSITE" id="PS50222">
    <property type="entry name" value="EF_HAND_2"/>
    <property type="match status" value="1"/>
</dbReference>
<gene>
    <name evidence="4" type="ORF">HJC23_006647</name>
</gene>